<dbReference type="PANTHER" id="PTHR11475:SF4">
    <property type="entry name" value="CHORION PEROXIDASE"/>
    <property type="match status" value="1"/>
</dbReference>
<reference evidence="5" key="1">
    <citation type="submission" date="2020-11" db="EMBL/GenBank/DDBJ databases">
        <authorList>
            <person name="Tran Van P."/>
        </authorList>
    </citation>
    <scope>NUCLEOTIDE SEQUENCE</scope>
</reference>
<dbReference type="GO" id="GO:0004601">
    <property type="term" value="F:peroxidase activity"/>
    <property type="evidence" value="ECO:0007669"/>
    <property type="project" value="UniProtKB-KW"/>
</dbReference>
<dbReference type="PROSITE" id="PS50292">
    <property type="entry name" value="PEROXIDASE_3"/>
    <property type="match status" value="1"/>
</dbReference>
<dbReference type="OrthoDB" id="6505174at2759"/>
<dbReference type="Gene3D" id="1.10.640.10">
    <property type="entry name" value="Haem peroxidase domain superfamily, animal type"/>
    <property type="match status" value="1"/>
</dbReference>
<dbReference type="EMBL" id="OB675413">
    <property type="protein sequence ID" value="CAD7235912.1"/>
    <property type="molecule type" value="Genomic_DNA"/>
</dbReference>
<dbReference type="InterPro" id="IPR010255">
    <property type="entry name" value="Haem_peroxidase_sf"/>
</dbReference>
<dbReference type="InterPro" id="IPR037120">
    <property type="entry name" value="Haem_peroxidase_sf_animal"/>
</dbReference>
<proteinExistence type="predicted"/>
<dbReference type="GO" id="GO:0005576">
    <property type="term" value="C:extracellular region"/>
    <property type="evidence" value="ECO:0007669"/>
    <property type="project" value="UniProtKB-SubCell"/>
</dbReference>
<comment type="subcellular location">
    <subcellularLocation>
        <location evidence="1">Secreted</location>
    </subcellularLocation>
</comment>
<keyword evidence="2" id="KW-0964">Secreted</keyword>
<organism evidence="5">
    <name type="scientific">Cyprideis torosa</name>
    <dbReference type="NCBI Taxonomy" id="163714"/>
    <lineage>
        <taxon>Eukaryota</taxon>
        <taxon>Metazoa</taxon>
        <taxon>Ecdysozoa</taxon>
        <taxon>Arthropoda</taxon>
        <taxon>Crustacea</taxon>
        <taxon>Oligostraca</taxon>
        <taxon>Ostracoda</taxon>
        <taxon>Podocopa</taxon>
        <taxon>Podocopida</taxon>
        <taxon>Cytherocopina</taxon>
        <taxon>Cytheroidea</taxon>
        <taxon>Cytherideidae</taxon>
        <taxon>Cyprideis</taxon>
    </lineage>
</organism>
<keyword evidence="3" id="KW-0575">Peroxidase</keyword>
<dbReference type="PANTHER" id="PTHR11475">
    <property type="entry name" value="OXIDASE/PEROXIDASE"/>
    <property type="match status" value="1"/>
</dbReference>
<evidence type="ECO:0000256" key="4">
    <source>
        <dbReference type="ARBA" id="ARBA00023180"/>
    </source>
</evidence>
<evidence type="ECO:0000256" key="2">
    <source>
        <dbReference type="ARBA" id="ARBA00022525"/>
    </source>
</evidence>
<dbReference type="InterPro" id="IPR019791">
    <property type="entry name" value="Haem_peroxidase_animal"/>
</dbReference>
<gene>
    <name evidence="5" type="ORF">CTOB1V02_LOCUS13727</name>
</gene>
<sequence>MVRDLTDFLFKEDGASFGQDLASLNLQRGRDQSIPGYDEFRCLCGIERIGELSERTPPAEITETNWKVIAALYNNTEDIDLFAGAMAEEPAAPDAVLGPTLSCIIGDQFHRLRFGDRFFFTHLSQGESDCNDDALAFVGNGLRKLERELIRKRRLRDIMCDNTNITQIQTNAFNLPSSSNPLTSCSGSNLGTSEILNFVVGI</sequence>
<dbReference type="GO" id="GO:0006979">
    <property type="term" value="P:response to oxidative stress"/>
    <property type="evidence" value="ECO:0007669"/>
    <property type="project" value="InterPro"/>
</dbReference>
<keyword evidence="4" id="KW-0325">Glycoprotein</keyword>
<dbReference type="SUPFAM" id="SSF48113">
    <property type="entry name" value="Heme-dependent peroxidases"/>
    <property type="match status" value="1"/>
</dbReference>
<accession>A0A7R8ZXS4</accession>
<dbReference type="GO" id="GO:0020037">
    <property type="term" value="F:heme binding"/>
    <property type="evidence" value="ECO:0007669"/>
    <property type="project" value="InterPro"/>
</dbReference>
<evidence type="ECO:0000256" key="3">
    <source>
        <dbReference type="ARBA" id="ARBA00022559"/>
    </source>
</evidence>
<keyword evidence="3" id="KW-0560">Oxidoreductase</keyword>
<dbReference type="Pfam" id="PF03098">
    <property type="entry name" value="An_peroxidase"/>
    <property type="match status" value="1"/>
</dbReference>
<protein>
    <submittedName>
        <fullName evidence="5">Uncharacterized protein</fullName>
    </submittedName>
</protein>
<evidence type="ECO:0000256" key="1">
    <source>
        <dbReference type="ARBA" id="ARBA00004613"/>
    </source>
</evidence>
<evidence type="ECO:0000313" key="5">
    <source>
        <dbReference type="EMBL" id="CAD7235912.1"/>
    </source>
</evidence>
<dbReference type="AlphaFoldDB" id="A0A7R8ZXS4"/>
<name>A0A7R8ZXS4_9CRUS</name>